<feature type="compositionally biased region" description="Low complexity" evidence="1">
    <location>
        <begin position="33"/>
        <end position="45"/>
    </location>
</feature>
<feature type="region of interest" description="Disordered" evidence="1">
    <location>
        <begin position="150"/>
        <end position="190"/>
    </location>
</feature>
<feature type="region of interest" description="Disordered" evidence="1">
    <location>
        <begin position="225"/>
        <end position="248"/>
    </location>
</feature>
<evidence type="ECO:0000313" key="3">
    <source>
        <dbReference type="Proteomes" id="UP000245942"/>
    </source>
</evidence>
<feature type="compositionally biased region" description="Polar residues" evidence="1">
    <location>
        <begin position="51"/>
        <end position="65"/>
    </location>
</feature>
<reference evidence="2 3" key="1">
    <citation type="journal article" date="2018" name="Mol. Biol. Evol.">
        <title>Broad Genomic Sampling Reveals a Smut Pathogenic Ancestry of the Fungal Clade Ustilaginomycotina.</title>
        <authorList>
            <person name="Kijpornyongpan T."/>
            <person name="Mondo S.J."/>
            <person name="Barry K."/>
            <person name="Sandor L."/>
            <person name="Lee J."/>
            <person name="Lipzen A."/>
            <person name="Pangilinan J."/>
            <person name="LaButti K."/>
            <person name="Hainaut M."/>
            <person name="Henrissat B."/>
            <person name="Grigoriev I.V."/>
            <person name="Spatafora J.W."/>
            <person name="Aime M.C."/>
        </authorList>
    </citation>
    <scope>NUCLEOTIDE SEQUENCE [LARGE SCALE GENOMIC DNA]</scope>
    <source>
        <strain evidence="2 3">MCA 4718</strain>
    </source>
</reference>
<dbReference type="RefSeq" id="XP_025346374.1">
    <property type="nucleotide sequence ID" value="XM_025495321.1"/>
</dbReference>
<gene>
    <name evidence="2" type="ORF">BCV69DRAFT_47795</name>
</gene>
<dbReference type="AlphaFoldDB" id="A0A316U339"/>
<feature type="region of interest" description="Disordered" evidence="1">
    <location>
        <begin position="1"/>
        <end position="76"/>
    </location>
</feature>
<keyword evidence="3" id="KW-1185">Reference proteome</keyword>
<evidence type="ECO:0000313" key="2">
    <source>
        <dbReference type="EMBL" id="PWN19214.1"/>
    </source>
</evidence>
<feature type="compositionally biased region" description="Polar residues" evidence="1">
    <location>
        <begin position="172"/>
        <end position="181"/>
    </location>
</feature>
<sequence length="248" mass="25999">MATVRSVPHLPSPLFQRRSENRAKPLQLPHRVSGPSDSGGSASSSDRFIPPSTNDRANDHSSTLPSEDAADGAAHDFRPQPCVEPLCIDDLFLKLSIAPPRCEDAAHVSTAPNKERRISPTASASSSTDSLWGTPIDATAIRLGLVSPSGGRTPVVSPHPGPSGDACPSPTERCSTPTISSSRKDPASLSTATPSLLAVETSRAVMLHTAESCLTSASSALENDCRSRQLDSPSREPAQVCSGRRSSM</sequence>
<protein>
    <submittedName>
        <fullName evidence="2">Uncharacterized protein</fullName>
    </submittedName>
</protein>
<accession>A0A316U339</accession>
<dbReference type="EMBL" id="KZ819332">
    <property type="protein sequence ID" value="PWN19214.1"/>
    <property type="molecule type" value="Genomic_DNA"/>
</dbReference>
<feature type="compositionally biased region" description="Low complexity" evidence="1">
    <location>
        <begin position="119"/>
        <end position="130"/>
    </location>
</feature>
<name>A0A316U339_9BASI</name>
<proteinExistence type="predicted"/>
<dbReference type="Proteomes" id="UP000245942">
    <property type="component" value="Unassembled WGS sequence"/>
</dbReference>
<organism evidence="2 3">
    <name type="scientific">Pseudomicrostroma glucosiphilum</name>
    <dbReference type="NCBI Taxonomy" id="1684307"/>
    <lineage>
        <taxon>Eukaryota</taxon>
        <taxon>Fungi</taxon>
        <taxon>Dikarya</taxon>
        <taxon>Basidiomycota</taxon>
        <taxon>Ustilaginomycotina</taxon>
        <taxon>Exobasidiomycetes</taxon>
        <taxon>Microstromatales</taxon>
        <taxon>Microstromatales incertae sedis</taxon>
        <taxon>Pseudomicrostroma</taxon>
    </lineage>
</organism>
<feature type="region of interest" description="Disordered" evidence="1">
    <location>
        <begin position="106"/>
        <end position="130"/>
    </location>
</feature>
<dbReference type="GeneID" id="37017055"/>
<evidence type="ECO:0000256" key="1">
    <source>
        <dbReference type="SAM" id="MobiDB-lite"/>
    </source>
</evidence>